<evidence type="ECO:0000259" key="3">
    <source>
        <dbReference type="Pfam" id="PF00582"/>
    </source>
</evidence>
<dbReference type="InterPro" id="IPR014729">
    <property type="entry name" value="Rossmann-like_a/b/a_fold"/>
</dbReference>
<dbReference type="InterPro" id="IPR006016">
    <property type="entry name" value="UspA"/>
</dbReference>
<dbReference type="EMBL" id="QPHM01000003">
    <property type="protein sequence ID" value="RCU44253.1"/>
    <property type="molecule type" value="Genomic_DNA"/>
</dbReference>
<dbReference type="Proteomes" id="UP000252189">
    <property type="component" value="Unassembled WGS sequence"/>
</dbReference>
<name>A0A368N2E8_9EURY</name>
<comment type="similarity">
    <text evidence="1">Belongs to the universal stress protein A family.</text>
</comment>
<dbReference type="PANTHER" id="PTHR46268">
    <property type="entry name" value="STRESS RESPONSE PROTEIN NHAX"/>
    <property type="match status" value="1"/>
</dbReference>
<comment type="caution">
    <text evidence="4">The sequence shown here is derived from an EMBL/GenBank/DDBJ whole genome shotgun (WGS) entry which is preliminary data.</text>
</comment>
<dbReference type="Gene3D" id="3.40.50.620">
    <property type="entry name" value="HUPs"/>
    <property type="match status" value="1"/>
</dbReference>
<keyword evidence="2" id="KW-0175">Coiled coil</keyword>
<dbReference type="RefSeq" id="WP_114450426.1">
    <property type="nucleotide sequence ID" value="NZ_QPHM01000003.1"/>
</dbReference>
<dbReference type="PRINTS" id="PR01438">
    <property type="entry name" value="UNVRSLSTRESS"/>
</dbReference>
<organism evidence="4 5">
    <name type="scientific">Haloplanus salinus</name>
    <dbReference type="NCBI Taxonomy" id="1126245"/>
    <lineage>
        <taxon>Archaea</taxon>
        <taxon>Methanobacteriati</taxon>
        <taxon>Methanobacteriota</taxon>
        <taxon>Stenosarchaea group</taxon>
        <taxon>Halobacteria</taxon>
        <taxon>Halobacteriales</taxon>
        <taxon>Haloferacaceae</taxon>
        <taxon>Haloplanus</taxon>
    </lineage>
</organism>
<gene>
    <name evidence="4" type="ORF">DU504_15815</name>
</gene>
<proteinExistence type="inferred from homology"/>
<feature type="domain" description="UspA" evidence="3">
    <location>
        <begin position="1"/>
        <end position="140"/>
    </location>
</feature>
<dbReference type="PANTHER" id="PTHR46268:SF24">
    <property type="entry name" value="UNIVERSAL STRESS PROTEIN"/>
    <property type="match status" value="1"/>
</dbReference>
<feature type="coiled-coil region" evidence="2">
    <location>
        <begin position="49"/>
        <end position="76"/>
    </location>
</feature>
<protein>
    <submittedName>
        <fullName evidence="4">Universal stress protein</fullName>
    </submittedName>
</protein>
<sequence length="140" mass="15603">MTDHLLVPMDSSPMAKRALEHALSTRPDARVTVLYVIDYIEESYSARALIGTEKLRERAQQRAEQLFEEATEIADEFDESIETEAVVGDPAREIVAYAEDHDIDQIVIGSHGRSPMSRILLGSVAEDVTRRAPVPVTVVR</sequence>
<evidence type="ECO:0000313" key="5">
    <source>
        <dbReference type="Proteomes" id="UP000252189"/>
    </source>
</evidence>
<dbReference type="SUPFAM" id="SSF52402">
    <property type="entry name" value="Adenine nucleotide alpha hydrolases-like"/>
    <property type="match status" value="1"/>
</dbReference>
<evidence type="ECO:0000313" key="4">
    <source>
        <dbReference type="EMBL" id="RCU44253.1"/>
    </source>
</evidence>
<evidence type="ECO:0000256" key="1">
    <source>
        <dbReference type="ARBA" id="ARBA00008791"/>
    </source>
</evidence>
<dbReference type="CDD" id="cd00293">
    <property type="entry name" value="USP-like"/>
    <property type="match status" value="1"/>
</dbReference>
<dbReference type="OrthoDB" id="105697at2157"/>
<dbReference type="InterPro" id="IPR006015">
    <property type="entry name" value="Universal_stress_UspA"/>
</dbReference>
<dbReference type="PIRSF" id="PIRSF006276">
    <property type="entry name" value="UspA"/>
    <property type="match status" value="1"/>
</dbReference>
<dbReference type="AlphaFoldDB" id="A0A368N2E8"/>
<dbReference type="Pfam" id="PF00582">
    <property type="entry name" value="Usp"/>
    <property type="match status" value="1"/>
</dbReference>
<keyword evidence="5" id="KW-1185">Reference proteome</keyword>
<reference evidence="4 5" key="1">
    <citation type="submission" date="2018-07" db="EMBL/GenBank/DDBJ databases">
        <title>Genome sequences of Haloplanus salinus JCM 18368T.</title>
        <authorList>
            <person name="Kim Y.B."/>
            <person name="Roh S.W."/>
        </authorList>
    </citation>
    <scope>NUCLEOTIDE SEQUENCE [LARGE SCALE GENOMIC DNA]</scope>
    <source>
        <strain evidence="4 5">JCM 18368</strain>
    </source>
</reference>
<accession>A0A368N2E8</accession>
<evidence type="ECO:0000256" key="2">
    <source>
        <dbReference type="SAM" id="Coils"/>
    </source>
</evidence>